<dbReference type="GO" id="GO:0006753">
    <property type="term" value="P:nucleoside phosphate metabolic process"/>
    <property type="evidence" value="ECO:0007669"/>
    <property type="project" value="TreeGrafter"/>
</dbReference>
<evidence type="ECO:0000256" key="3">
    <source>
        <dbReference type="ARBA" id="ARBA00007275"/>
    </source>
</evidence>
<dbReference type="Gene3D" id="3.90.79.10">
    <property type="entry name" value="Nucleoside Triphosphate Pyrophosphohydrolase"/>
    <property type="match status" value="1"/>
</dbReference>
<gene>
    <name evidence="12" type="ORF">GTPT_0534</name>
</gene>
<dbReference type="InterPro" id="IPR015797">
    <property type="entry name" value="NUDIX_hydrolase-like_dom_sf"/>
</dbReference>
<feature type="binding site" evidence="9">
    <location>
        <position position="155"/>
    </location>
    <ligand>
        <name>Mg(2+)</name>
        <dbReference type="ChEBI" id="CHEBI:18420"/>
        <label>1</label>
    </ligand>
</feature>
<dbReference type="InterPro" id="IPR000086">
    <property type="entry name" value="NUDIX_hydrolase_dom"/>
</dbReference>
<evidence type="ECO:0000256" key="6">
    <source>
        <dbReference type="ARBA" id="ARBA00022801"/>
    </source>
</evidence>
<evidence type="ECO:0000256" key="5">
    <source>
        <dbReference type="ARBA" id="ARBA00016377"/>
    </source>
</evidence>
<dbReference type="InterPro" id="IPR004385">
    <property type="entry name" value="NDP_pyrophosphatase"/>
</dbReference>
<dbReference type="GO" id="GO:0046872">
    <property type="term" value="F:metal ion binding"/>
    <property type="evidence" value="ECO:0007669"/>
    <property type="project" value="UniProtKB-KW"/>
</dbReference>
<dbReference type="EMBL" id="JMPR01000008">
    <property type="protein sequence ID" value="KFD22360.1"/>
    <property type="molecule type" value="Genomic_DNA"/>
</dbReference>
<reference evidence="12 13" key="1">
    <citation type="submission" date="2014-05" db="EMBL/GenBank/DDBJ databases">
        <title>ATOL: Assembling a taxonomically balanced genome-scale reconstruction of the evolutionary history of the Enterobacteriaceae.</title>
        <authorList>
            <person name="Plunkett G.III."/>
            <person name="Neeno-Eckwall E.C."/>
            <person name="Glasner J.D."/>
            <person name="Perna N.T."/>
        </authorList>
    </citation>
    <scope>NUCLEOTIDE SEQUENCE [LARGE SCALE GENOMIC DNA]</scope>
    <source>
        <strain evidence="12 13">ATCC 33301</strain>
    </source>
</reference>
<dbReference type="PROSITE" id="PS51462">
    <property type="entry name" value="NUDIX"/>
    <property type="match status" value="1"/>
</dbReference>
<dbReference type="Proteomes" id="UP000028602">
    <property type="component" value="Unassembled WGS sequence"/>
</dbReference>
<dbReference type="Pfam" id="PF00293">
    <property type="entry name" value="NUDIX"/>
    <property type="match status" value="1"/>
</dbReference>
<dbReference type="PANTHER" id="PTHR11839">
    <property type="entry name" value="UDP/ADP-SUGAR PYROPHOSPHATASE"/>
    <property type="match status" value="1"/>
</dbReference>
<evidence type="ECO:0000256" key="8">
    <source>
        <dbReference type="ARBA" id="ARBA00032272"/>
    </source>
</evidence>
<organism evidence="12 13">
    <name type="scientific">Tatumella ptyseos ATCC 33301</name>
    <dbReference type="NCBI Taxonomy" id="1005995"/>
    <lineage>
        <taxon>Bacteria</taxon>
        <taxon>Pseudomonadati</taxon>
        <taxon>Pseudomonadota</taxon>
        <taxon>Gammaproteobacteria</taxon>
        <taxon>Enterobacterales</taxon>
        <taxon>Erwiniaceae</taxon>
        <taxon>Tatumella</taxon>
    </lineage>
</organism>
<keyword evidence="6 12" id="KW-0378">Hydrolase</keyword>
<dbReference type="GO" id="GO:0005829">
    <property type="term" value="C:cytosol"/>
    <property type="evidence" value="ECO:0007669"/>
    <property type="project" value="TreeGrafter"/>
</dbReference>
<evidence type="ECO:0000256" key="7">
    <source>
        <dbReference type="ARBA" id="ARBA00032162"/>
    </source>
</evidence>
<comment type="subunit">
    <text evidence="4">Homodimer.</text>
</comment>
<keyword evidence="9" id="KW-0479">Metal-binding</keyword>
<dbReference type="NCBIfam" id="TIGR00052">
    <property type="entry name" value="nudix-type nucleoside diphosphatase, YffH/AdpP family"/>
    <property type="match status" value="1"/>
</dbReference>
<evidence type="ECO:0000256" key="1">
    <source>
        <dbReference type="ARBA" id="ARBA00000847"/>
    </source>
</evidence>
<evidence type="ECO:0000256" key="10">
    <source>
        <dbReference type="PIRSR" id="PIRSR604385-3"/>
    </source>
</evidence>
<comment type="catalytic activity">
    <reaction evidence="1">
        <text>GDP-alpha-D-mannose + H2O = alpha-D-mannose 1-phosphate + GMP + 2 H(+)</text>
        <dbReference type="Rhea" id="RHEA:27978"/>
        <dbReference type="ChEBI" id="CHEBI:15377"/>
        <dbReference type="ChEBI" id="CHEBI:15378"/>
        <dbReference type="ChEBI" id="CHEBI:57527"/>
        <dbReference type="ChEBI" id="CHEBI:58115"/>
        <dbReference type="ChEBI" id="CHEBI:58409"/>
    </reaction>
</comment>
<keyword evidence="13" id="KW-1185">Reference proteome</keyword>
<sequence>MKSPNDRVRIVDVRTLSDDWYLLEKYTFDFQRHDGSWQRLNREAYDHGDGAAVLLFNREKGTVILTRQFRLPAYINGGEGMLIEVAAGLLEAKDPESRVRQEAEEETGYRISHVRKVFEAWMSPGSVTEKLHLFVAEYHPEDRVSRGGGLKEEGEDLEVLEMPFTEAMQAMNNGTINDGKTIMLLQYAALNQLMSPSIDQ</sequence>
<dbReference type="SUPFAM" id="SSF55811">
    <property type="entry name" value="Nudix"/>
    <property type="match status" value="1"/>
</dbReference>
<proteinExistence type="inferred from homology"/>
<evidence type="ECO:0000259" key="11">
    <source>
        <dbReference type="PROSITE" id="PS51462"/>
    </source>
</evidence>
<evidence type="ECO:0000313" key="12">
    <source>
        <dbReference type="EMBL" id="KFD22360.1"/>
    </source>
</evidence>
<accession>A0A085JPG4</accession>
<dbReference type="OrthoDB" id="5292471at2"/>
<dbReference type="eggNOG" id="COG0494">
    <property type="taxonomic scope" value="Bacteria"/>
</dbReference>
<evidence type="ECO:0000256" key="4">
    <source>
        <dbReference type="ARBA" id="ARBA00011738"/>
    </source>
</evidence>
<evidence type="ECO:0000256" key="2">
    <source>
        <dbReference type="ARBA" id="ARBA00001946"/>
    </source>
</evidence>
<comment type="cofactor">
    <cofactor evidence="2 9">
        <name>Mg(2+)</name>
        <dbReference type="ChEBI" id="CHEBI:18420"/>
    </cofactor>
</comment>
<feature type="binding site" evidence="9">
    <location>
        <position position="102"/>
    </location>
    <ligand>
        <name>Mg(2+)</name>
        <dbReference type="ChEBI" id="CHEBI:18420"/>
        <label>1</label>
    </ligand>
</feature>
<evidence type="ECO:0000256" key="9">
    <source>
        <dbReference type="PIRSR" id="PIRSR604385-2"/>
    </source>
</evidence>
<protein>
    <recommendedName>
        <fullName evidence="5">GDP-mannose pyrophosphatase</fullName>
    </recommendedName>
    <alternativeName>
        <fullName evidence="7">GDP-mannose hydrolase</fullName>
    </alternativeName>
    <alternativeName>
        <fullName evidence="8">GDPMK</fullName>
    </alternativeName>
</protein>
<comment type="similarity">
    <text evidence="3">Belongs to the Nudix hydrolase family. NudK subfamily.</text>
</comment>
<keyword evidence="9" id="KW-0460">Magnesium</keyword>
<dbReference type="GO" id="GO:0016818">
    <property type="term" value="F:hydrolase activity, acting on acid anhydrides, in phosphorus-containing anhydrides"/>
    <property type="evidence" value="ECO:0007669"/>
    <property type="project" value="InterPro"/>
</dbReference>
<evidence type="ECO:0000313" key="13">
    <source>
        <dbReference type="Proteomes" id="UP000028602"/>
    </source>
</evidence>
<dbReference type="CDD" id="cd24157">
    <property type="entry name" value="NUDIX_GDPMK"/>
    <property type="match status" value="1"/>
</dbReference>
<dbReference type="RefSeq" id="WP_025901601.1">
    <property type="nucleotide sequence ID" value="NZ_ATMJ01000015.1"/>
</dbReference>
<comment type="caution">
    <text evidence="12">The sequence shown here is derived from an EMBL/GenBank/DDBJ whole genome shotgun (WGS) entry which is preliminary data.</text>
</comment>
<dbReference type="PANTHER" id="PTHR11839:SF18">
    <property type="entry name" value="NUDIX HYDROLASE DOMAIN-CONTAINING PROTEIN"/>
    <property type="match status" value="1"/>
</dbReference>
<name>A0A085JPG4_9GAMM</name>
<feature type="binding site" evidence="9">
    <location>
        <position position="87"/>
    </location>
    <ligand>
        <name>Mg(2+)</name>
        <dbReference type="ChEBI" id="CHEBI:18420"/>
        <label>1</label>
    </ligand>
</feature>
<dbReference type="GO" id="GO:0019693">
    <property type="term" value="P:ribose phosphate metabolic process"/>
    <property type="evidence" value="ECO:0007669"/>
    <property type="project" value="TreeGrafter"/>
</dbReference>
<feature type="domain" description="Nudix hydrolase" evidence="11">
    <location>
        <begin position="46"/>
        <end position="184"/>
    </location>
</feature>
<feature type="short sequence motif" description="Nudix box" evidence="10">
    <location>
        <begin position="88"/>
        <end position="109"/>
    </location>
</feature>
<dbReference type="AlphaFoldDB" id="A0A085JPG4"/>
<feature type="binding site" evidence="9">
    <location>
        <position position="106"/>
    </location>
    <ligand>
        <name>Mg(2+)</name>
        <dbReference type="ChEBI" id="CHEBI:18420"/>
        <label>1</label>
    </ligand>
</feature>